<dbReference type="EMBL" id="NEVS01000004">
    <property type="protein sequence ID" value="OZI62824.1"/>
    <property type="molecule type" value="Genomic_DNA"/>
</dbReference>
<reference evidence="2" key="1">
    <citation type="submission" date="2017-05" db="EMBL/GenBank/DDBJ databases">
        <title>Complete and WGS of Bordetella genogroups.</title>
        <authorList>
            <person name="Spilker T."/>
            <person name="Lipuma J."/>
        </authorList>
    </citation>
    <scope>NUCLEOTIDE SEQUENCE [LARGE SCALE GENOMIC DNA]</scope>
    <source>
        <strain evidence="2">AU8856</strain>
    </source>
</reference>
<gene>
    <name evidence="1" type="ORF">CAL28_27220</name>
</gene>
<organism evidence="1 2">
    <name type="scientific">Bordetella genomosp. 11</name>
    <dbReference type="NCBI Taxonomy" id="1416808"/>
    <lineage>
        <taxon>Bacteria</taxon>
        <taxon>Pseudomonadati</taxon>
        <taxon>Pseudomonadota</taxon>
        <taxon>Betaproteobacteria</taxon>
        <taxon>Burkholderiales</taxon>
        <taxon>Alcaligenaceae</taxon>
        <taxon>Bordetella</taxon>
    </lineage>
</organism>
<proteinExistence type="predicted"/>
<keyword evidence="2" id="KW-1185">Reference proteome</keyword>
<evidence type="ECO:0000313" key="1">
    <source>
        <dbReference type="EMBL" id="OZI62824.1"/>
    </source>
</evidence>
<dbReference type="AlphaFoldDB" id="A0A261ULR2"/>
<accession>A0A261ULR2</accession>
<evidence type="ECO:0000313" key="2">
    <source>
        <dbReference type="Proteomes" id="UP000215767"/>
    </source>
</evidence>
<protein>
    <submittedName>
        <fullName evidence="1">Uncharacterized protein</fullName>
    </submittedName>
</protein>
<sequence length="66" mass="6854">MACWAAMAGLGEMGGQARWRCSTNARGGRVSVARCDADKEVDAGESAAQPERPWLLAVADASAMQG</sequence>
<name>A0A261ULR2_9BORD</name>
<dbReference type="Proteomes" id="UP000215767">
    <property type="component" value="Unassembled WGS sequence"/>
</dbReference>
<comment type="caution">
    <text evidence="1">The sequence shown here is derived from an EMBL/GenBank/DDBJ whole genome shotgun (WGS) entry which is preliminary data.</text>
</comment>